<feature type="binding site" evidence="2">
    <location>
        <position position="177"/>
    </location>
    <ligand>
        <name>N(2)-succinyl-L-ornithine</name>
        <dbReference type="ChEBI" id="CHEBI:58514"/>
    </ligand>
</feature>
<comment type="caution">
    <text evidence="5">The sequence shown here is derived from an EMBL/GenBank/DDBJ whole genome shotgun (WGS) entry which is preliminary data.</text>
</comment>
<gene>
    <name evidence="2" type="primary">argF'</name>
    <name evidence="5" type="ORF">BHF72_1232</name>
</gene>
<dbReference type="STRING" id="237258.SAMN04489756_11176"/>
<dbReference type="OrthoDB" id="9802587at2"/>
<feature type="binding site" evidence="2">
    <location>
        <position position="277"/>
    </location>
    <ligand>
        <name>N(2)-succinyl-L-ornithine</name>
        <dbReference type="ChEBI" id="CHEBI:58514"/>
    </ligand>
</feature>
<feature type="domain" description="Aspartate/ornithine carbamoyltransferase carbamoyl-P binding" evidence="4">
    <location>
        <begin position="2"/>
        <end position="160"/>
    </location>
</feature>
<dbReference type="InterPro" id="IPR036901">
    <property type="entry name" value="Asp/Orn_carbamoylTrfase_sf"/>
</dbReference>
<dbReference type="InterPro" id="IPR006132">
    <property type="entry name" value="Asp/Orn_carbamoyltranf_P-bd"/>
</dbReference>
<dbReference type="GO" id="GO:0042450">
    <property type="term" value="P:L-arginine biosynthetic process via ornithine"/>
    <property type="evidence" value="ECO:0007669"/>
    <property type="project" value="TreeGrafter"/>
</dbReference>
<dbReference type="Gene3D" id="3.40.50.1370">
    <property type="entry name" value="Aspartate/ornithine carbamoyltransferase"/>
    <property type="match status" value="2"/>
</dbReference>
<accession>A0A1E5UHC2</accession>
<dbReference type="EC" id="2.1.3.11" evidence="2"/>
<organism evidence="5 6">
    <name type="scientific">Cloacibacterium normanense</name>
    <dbReference type="NCBI Taxonomy" id="237258"/>
    <lineage>
        <taxon>Bacteria</taxon>
        <taxon>Pseudomonadati</taxon>
        <taxon>Bacteroidota</taxon>
        <taxon>Flavobacteriia</taxon>
        <taxon>Flavobacteriales</taxon>
        <taxon>Weeksellaceae</taxon>
    </lineage>
</organism>
<dbReference type="KEGG" id="cnr:EB819_03715"/>
<keyword evidence="1 2" id="KW-0808">Transferase</keyword>
<evidence type="ECO:0000256" key="2">
    <source>
        <dbReference type="HAMAP-Rule" id="MF_02235"/>
    </source>
</evidence>
<dbReference type="Proteomes" id="UP000095601">
    <property type="component" value="Unassembled WGS sequence"/>
</dbReference>
<dbReference type="RefSeq" id="WP_069796825.1">
    <property type="nucleotide sequence ID" value="NZ_CP034157.1"/>
</dbReference>
<dbReference type="PANTHER" id="PTHR45753:SF3">
    <property type="entry name" value="ORNITHINE TRANSCARBAMYLASE, MITOCHONDRIAL"/>
    <property type="match status" value="1"/>
</dbReference>
<evidence type="ECO:0000256" key="1">
    <source>
        <dbReference type="ARBA" id="ARBA00022679"/>
    </source>
</evidence>
<comment type="similarity">
    <text evidence="2">Belongs to the aspartate/ornithine carbamoyltransferase superfamily. SOTCase family.</text>
</comment>
<keyword evidence="6" id="KW-1185">Reference proteome</keyword>
<dbReference type="PANTHER" id="PTHR45753">
    <property type="entry name" value="ORNITHINE CARBAMOYLTRANSFERASE, MITOCHONDRIAL"/>
    <property type="match status" value="1"/>
</dbReference>
<comment type="pathway">
    <text evidence="2">Amino-acid biosynthesis; L-arginine biosynthesis.</text>
</comment>
<dbReference type="SUPFAM" id="SSF53671">
    <property type="entry name" value="Aspartate/ornithine carbamoyltransferase"/>
    <property type="match status" value="1"/>
</dbReference>
<evidence type="ECO:0000259" key="4">
    <source>
        <dbReference type="Pfam" id="PF02729"/>
    </source>
</evidence>
<dbReference type="PATRIC" id="fig|237258.4.peg.1185"/>
<dbReference type="Pfam" id="PF00185">
    <property type="entry name" value="OTCace"/>
    <property type="match status" value="1"/>
</dbReference>
<dbReference type="InterPro" id="IPR006131">
    <property type="entry name" value="Asp_carbamoyltransf_Asp/Orn-bd"/>
</dbReference>
<dbReference type="EMBL" id="MKGI01000009">
    <property type="protein sequence ID" value="OEL12259.1"/>
    <property type="molecule type" value="Genomic_DNA"/>
</dbReference>
<feature type="binding site" description="in other chain" evidence="2">
    <location>
        <begin position="273"/>
        <end position="274"/>
    </location>
    <ligand>
        <name>carbamoyl phosphate</name>
        <dbReference type="ChEBI" id="CHEBI:58228"/>
        <note>ligand shared between two neighboring subunits</note>
    </ligand>
</feature>
<name>A0A1E5UHC2_9FLAO</name>
<dbReference type="GO" id="GO:0016597">
    <property type="term" value="F:amino acid binding"/>
    <property type="evidence" value="ECO:0007669"/>
    <property type="project" value="InterPro"/>
</dbReference>
<dbReference type="UniPathway" id="UPA00068"/>
<comment type="subunit">
    <text evidence="2">Homotrimer.</text>
</comment>
<dbReference type="PRINTS" id="PR00100">
    <property type="entry name" value="AOTCASE"/>
</dbReference>
<evidence type="ECO:0000259" key="3">
    <source>
        <dbReference type="Pfam" id="PF00185"/>
    </source>
</evidence>
<dbReference type="PRINTS" id="PR00101">
    <property type="entry name" value="ATCASE"/>
</dbReference>
<feature type="domain" description="Aspartate/ornithine carbamoyltransferase Asp/Orn-binding" evidence="3">
    <location>
        <begin position="185"/>
        <end position="310"/>
    </location>
</feature>
<comment type="catalytic activity">
    <reaction evidence="2">
        <text>N(2)-succinyl-L-ornithine + carbamoyl phosphate = N(2)-succinyl-L-citrulline + phosphate + H(+)</text>
        <dbReference type="Rhea" id="RHEA:25884"/>
        <dbReference type="ChEBI" id="CHEBI:15378"/>
        <dbReference type="ChEBI" id="CHEBI:43474"/>
        <dbReference type="ChEBI" id="CHEBI:58228"/>
        <dbReference type="ChEBI" id="CHEBI:58514"/>
        <dbReference type="ChEBI" id="CHEBI:58862"/>
        <dbReference type="EC" id="2.1.3.11"/>
    </reaction>
</comment>
<feature type="binding site" description="in other chain" evidence="2">
    <location>
        <position position="110"/>
    </location>
    <ligand>
        <name>carbamoyl phosphate</name>
        <dbReference type="ChEBI" id="CHEBI:58228"/>
        <note>ligand shared between two neighboring subunits</note>
    </ligand>
</feature>
<reference evidence="5 6" key="1">
    <citation type="submission" date="2016-09" db="EMBL/GenBank/DDBJ databases">
        <authorList>
            <person name="Capua I."/>
            <person name="De Benedictis P."/>
            <person name="Joannis T."/>
            <person name="Lombin L.H."/>
            <person name="Cattoli G."/>
        </authorList>
    </citation>
    <scope>NUCLEOTIDE SEQUENCE [LARGE SCALE GENOMIC DNA]</scope>
    <source>
        <strain evidence="5 6">NRS-1</strain>
    </source>
</reference>
<keyword evidence="2" id="KW-0055">Arginine biosynthesis</keyword>
<dbReference type="HAMAP" id="MF_02235">
    <property type="entry name" value="SOTCase"/>
    <property type="match status" value="1"/>
</dbReference>
<dbReference type="AlphaFoldDB" id="A0A1E5UHC2"/>
<feature type="binding site" description="in other chain" evidence="2">
    <location>
        <begin position="147"/>
        <end position="150"/>
    </location>
    <ligand>
        <name>carbamoyl phosphate</name>
        <dbReference type="ChEBI" id="CHEBI:58228"/>
        <note>ligand shared between two neighboring subunits</note>
    </ligand>
</feature>
<evidence type="ECO:0000313" key="5">
    <source>
        <dbReference type="EMBL" id="OEL12259.1"/>
    </source>
</evidence>
<feature type="binding site" evidence="2">
    <location>
        <position position="75"/>
    </location>
    <ligand>
        <name>carbamoyl phosphate</name>
        <dbReference type="ChEBI" id="CHEBI:58228"/>
        <note>ligand shared between two neighboring subunits</note>
    </ligand>
</feature>
<feature type="binding site" evidence="2">
    <location>
        <position position="142"/>
    </location>
    <ligand>
        <name>N(2)-succinyl-L-ornithine</name>
        <dbReference type="ChEBI" id="CHEBI:58514"/>
    </ligand>
</feature>
<feature type="binding site" description="in other chain" evidence="2">
    <location>
        <position position="301"/>
    </location>
    <ligand>
        <name>carbamoyl phosphate</name>
        <dbReference type="ChEBI" id="CHEBI:58228"/>
        <note>ligand shared between two neighboring subunits</note>
    </ligand>
</feature>
<dbReference type="InterPro" id="IPR043696">
    <property type="entry name" value="ArgF'-like"/>
</dbReference>
<evidence type="ECO:0000313" key="6">
    <source>
        <dbReference type="Proteomes" id="UP000095601"/>
    </source>
</evidence>
<comment type="function">
    <text evidence="2">Catalyzes the transfer of the carbamoyl group from carbamoyl phosphate to the delta-amino group of N(2)-succinyl-L-ornithine to produce N(2)-succinyl-L-citrulline. Is essential for arginine biosynthesis.</text>
</comment>
<feature type="binding site" evidence="2">
    <location>
        <position position="237"/>
    </location>
    <ligand>
        <name>N(2)-succinyl-L-ornithine</name>
        <dbReference type="ChEBI" id="CHEBI:58514"/>
    </ligand>
</feature>
<protein>
    <recommendedName>
        <fullName evidence="2">N-succinylornithine carbamoyltransferase</fullName>
        <ecNumber evidence="2">2.1.3.11</ecNumber>
    </recommendedName>
    <alternativeName>
        <fullName evidence="2">N-succinyl-L-ornithine transcarbamylase</fullName>
        <shortName evidence="2">SOTCase</shortName>
    </alternativeName>
</protein>
<feature type="binding site" description="in other chain" evidence="2">
    <location>
        <begin position="47"/>
        <end position="50"/>
    </location>
    <ligand>
        <name>carbamoyl phosphate</name>
        <dbReference type="ChEBI" id="CHEBI:58228"/>
        <note>ligand shared between two neighboring subunits</note>
    </ligand>
</feature>
<proteinExistence type="inferred from homology"/>
<dbReference type="GO" id="GO:0019240">
    <property type="term" value="P:citrulline biosynthetic process"/>
    <property type="evidence" value="ECO:0007669"/>
    <property type="project" value="TreeGrafter"/>
</dbReference>
<dbReference type="InterPro" id="IPR006130">
    <property type="entry name" value="Asp/Orn_carbamoylTrfase"/>
</dbReference>
<keyword evidence="2" id="KW-0028">Amino-acid biosynthesis</keyword>
<dbReference type="Pfam" id="PF02729">
    <property type="entry name" value="OTCace_N"/>
    <property type="match status" value="1"/>
</dbReference>
<sequence length="313" mass="35651">MKQFLSINDVENLENLIQDALEYKKKPLKDEHLAKGKTLGLIFMNSSLRTRMSTQKAAENLGFKVMTFNAGQDFWAWETEDGAVMNGTTVEHIKDAATVIGQYCDVVAIRCFADLKNKKSDTEEKILTLFQKYLNKPLISMEAATRHPLQSLADTITIKEQWKETKKPKVVLTWGPHIKPIPHAVANSFVEWMNAQDVDFVITHPEGLDLDPAFVGDTQVANNQEEALKDADFVYIKNWSSFNDYGKVAEGYDDWMLTEEKMKITNNGRPMHCLPVRRNVEVSDEVLDSEQSLIFEQSYNRLFAAQAVLKNIL</sequence>
<dbReference type="GO" id="GO:0004585">
    <property type="term" value="F:ornithine carbamoyltransferase activity"/>
    <property type="evidence" value="ECO:0007669"/>
    <property type="project" value="InterPro"/>
</dbReference>